<gene>
    <name evidence="1" type="ORF">KUF71_003061</name>
</gene>
<dbReference type="EMBL" id="JAHWGI010000011">
    <property type="protein sequence ID" value="KAK3907562.1"/>
    <property type="molecule type" value="Genomic_DNA"/>
</dbReference>
<evidence type="ECO:0000313" key="1">
    <source>
        <dbReference type="EMBL" id="KAK3907562.1"/>
    </source>
</evidence>
<keyword evidence="2" id="KW-1185">Reference proteome</keyword>
<accession>A0AAE1GRD4</accession>
<name>A0AAE1GRD4_9NEOP</name>
<comment type="caution">
    <text evidence="1">The sequence shown here is derived from an EMBL/GenBank/DDBJ whole genome shotgun (WGS) entry which is preliminary data.</text>
</comment>
<evidence type="ECO:0000313" key="2">
    <source>
        <dbReference type="Proteomes" id="UP001219518"/>
    </source>
</evidence>
<dbReference type="AlphaFoldDB" id="A0AAE1GRD4"/>
<reference evidence="1" key="2">
    <citation type="journal article" date="2023" name="BMC Genomics">
        <title>Pest status, molecular evolution, and epigenetic factors derived from the genome assembly of Frankliniella fusca, a thysanopteran phytovirus vector.</title>
        <authorList>
            <person name="Catto M.A."/>
            <person name="Labadie P.E."/>
            <person name="Jacobson A.L."/>
            <person name="Kennedy G.G."/>
            <person name="Srinivasan R."/>
            <person name="Hunt B.G."/>
        </authorList>
    </citation>
    <scope>NUCLEOTIDE SEQUENCE</scope>
    <source>
        <strain evidence="1">PL_HMW_Pooled</strain>
    </source>
</reference>
<sequence length="237" mass="24549">MEAAVDGVLMTPVFPPTPPSSTSSPALVDMSPCWEDVAGGCWSLEPAAAVLDPVLDGLPDVKPDVSELLQASLRTDLPVLNADSTNFLLDVDTVDAMVTGSGAPLAAAPWAPQWTYCAFCAAGGTVQCQGVVQTGPQGYLQGVPQGVPQVSLSQPQAGPPQLYPQQYPYPSQYSDGLGLLYVDQGVDQVSDSRWAPALGPGPGLGLVTPADLSPSSPCVLTAVEPLVNSHAFTQQDY</sequence>
<protein>
    <submittedName>
        <fullName evidence="1">Uncharacterized protein</fullName>
    </submittedName>
</protein>
<organism evidence="1 2">
    <name type="scientific">Frankliniella fusca</name>
    <dbReference type="NCBI Taxonomy" id="407009"/>
    <lineage>
        <taxon>Eukaryota</taxon>
        <taxon>Metazoa</taxon>
        <taxon>Ecdysozoa</taxon>
        <taxon>Arthropoda</taxon>
        <taxon>Hexapoda</taxon>
        <taxon>Insecta</taxon>
        <taxon>Pterygota</taxon>
        <taxon>Neoptera</taxon>
        <taxon>Paraneoptera</taxon>
        <taxon>Thysanoptera</taxon>
        <taxon>Terebrantia</taxon>
        <taxon>Thripoidea</taxon>
        <taxon>Thripidae</taxon>
        <taxon>Frankliniella</taxon>
    </lineage>
</organism>
<proteinExistence type="predicted"/>
<reference evidence="1" key="1">
    <citation type="submission" date="2021-07" db="EMBL/GenBank/DDBJ databases">
        <authorList>
            <person name="Catto M.A."/>
            <person name="Jacobson A."/>
            <person name="Kennedy G."/>
            <person name="Labadie P."/>
            <person name="Hunt B.G."/>
            <person name="Srinivasan R."/>
        </authorList>
    </citation>
    <scope>NUCLEOTIDE SEQUENCE</scope>
    <source>
        <strain evidence="1">PL_HMW_Pooled</strain>
        <tissue evidence="1">Head</tissue>
    </source>
</reference>
<dbReference type="Proteomes" id="UP001219518">
    <property type="component" value="Unassembled WGS sequence"/>
</dbReference>